<comment type="caution">
    <text evidence="18">The sequence shown here is derived from an EMBL/GenBank/DDBJ whole genome shotgun (WGS) entry which is preliminary data.</text>
</comment>
<dbReference type="PANTHER" id="PTHR11207">
    <property type="entry name" value="RIBONUCLEASE III"/>
    <property type="match status" value="1"/>
</dbReference>
<dbReference type="NCBIfam" id="TIGR02191">
    <property type="entry name" value="RNaseIII"/>
    <property type="match status" value="1"/>
</dbReference>
<dbReference type="AlphaFoldDB" id="A0A0G1SDU0"/>
<name>A0A0G1SDU0_9BACT</name>
<evidence type="ECO:0000256" key="2">
    <source>
        <dbReference type="ARBA" id="ARBA00004496"/>
    </source>
</evidence>
<dbReference type="PATRIC" id="fig|1618354.3.peg.802"/>
<comment type="function">
    <text evidence="15">Digests double-stranded RNA. Involved in the processing of primary rRNA transcript to yield the immediate precursors to the large and small rRNAs (23S and 16S). Processes some mRNAs, and tRNAs when they are encoded in the rRNA operon. Processes pre-crRNA and tracrRNA of type II CRISPR loci if present in the organism.</text>
</comment>
<dbReference type="GO" id="GO:0004525">
    <property type="term" value="F:ribonuclease III activity"/>
    <property type="evidence" value="ECO:0007669"/>
    <property type="project" value="UniProtKB-UniRule"/>
</dbReference>
<keyword evidence="15" id="KW-0699">rRNA-binding</keyword>
<keyword evidence="8 15" id="KW-0819">tRNA processing</keyword>
<dbReference type="SUPFAM" id="SSF54768">
    <property type="entry name" value="dsRNA-binding domain-like"/>
    <property type="match status" value="1"/>
</dbReference>
<dbReference type="PANTHER" id="PTHR11207:SF0">
    <property type="entry name" value="RIBONUCLEASE 3"/>
    <property type="match status" value="1"/>
</dbReference>
<keyword evidence="5 15" id="KW-0963">Cytoplasm</keyword>
<protein>
    <recommendedName>
        <fullName evidence="15">Ribonuclease 3</fullName>
        <ecNumber evidence="15">3.1.26.3</ecNumber>
    </recommendedName>
    <alternativeName>
        <fullName evidence="15">Ribonuclease III</fullName>
        <shortName evidence="15">RNase III</shortName>
    </alternativeName>
</protein>
<reference evidence="18 19" key="1">
    <citation type="journal article" date="2015" name="Nature">
        <title>rRNA introns, odd ribosomes, and small enigmatic genomes across a large radiation of phyla.</title>
        <authorList>
            <person name="Brown C.T."/>
            <person name="Hug L.A."/>
            <person name="Thomas B.C."/>
            <person name="Sharon I."/>
            <person name="Castelle C.J."/>
            <person name="Singh A."/>
            <person name="Wilkins M.J."/>
            <person name="Williams K.H."/>
            <person name="Banfield J.F."/>
        </authorList>
    </citation>
    <scope>NUCLEOTIDE SEQUENCE [LARGE SCALE GENOMIC DNA]</scope>
</reference>
<dbReference type="SMART" id="SM00358">
    <property type="entry name" value="DSRM"/>
    <property type="match status" value="1"/>
</dbReference>
<evidence type="ECO:0000256" key="11">
    <source>
        <dbReference type="ARBA" id="ARBA00022759"/>
    </source>
</evidence>
<evidence type="ECO:0000259" key="16">
    <source>
        <dbReference type="PROSITE" id="PS50137"/>
    </source>
</evidence>
<dbReference type="InterPro" id="IPR011907">
    <property type="entry name" value="RNase_III"/>
</dbReference>
<dbReference type="GO" id="GO:0003725">
    <property type="term" value="F:double-stranded RNA binding"/>
    <property type="evidence" value="ECO:0007669"/>
    <property type="project" value="TreeGrafter"/>
</dbReference>
<dbReference type="GO" id="GO:0046872">
    <property type="term" value="F:metal ion binding"/>
    <property type="evidence" value="ECO:0007669"/>
    <property type="project" value="UniProtKB-KW"/>
</dbReference>
<dbReference type="GO" id="GO:0019843">
    <property type="term" value="F:rRNA binding"/>
    <property type="evidence" value="ECO:0007669"/>
    <property type="project" value="UniProtKB-KW"/>
</dbReference>
<dbReference type="PROSITE" id="PS50137">
    <property type="entry name" value="DS_RBD"/>
    <property type="match status" value="1"/>
</dbReference>
<dbReference type="GO" id="GO:0006397">
    <property type="term" value="P:mRNA processing"/>
    <property type="evidence" value="ECO:0007669"/>
    <property type="project" value="UniProtKB-UniRule"/>
</dbReference>
<dbReference type="FunFam" id="3.30.160.20:FF:000003">
    <property type="entry name" value="Ribonuclease 3"/>
    <property type="match status" value="1"/>
</dbReference>
<evidence type="ECO:0000256" key="4">
    <source>
        <dbReference type="ARBA" id="ARBA00011738"/>
    </source>
</evidence>
<dbReference type="SUPFAM" id="SSF69065">
    <property type="entry name" value="RNase III domain-like"/>
    <property type="match status" value="1"/>
</dbReference>
<evidence type="ECO:0000256" key="10">
    <source>
        <dbReference type="ARBA" id="ARBA00022723"/>
    </source>
</evidence>
<keyword evidence="12 15" id="KW-0378">Hydrolase</keyword>
<evidence type="ECO:0000256" key="8">
    <source>
        <dbReference type="ARBA" id="ARBA00022694"/>
    </source>
</evidence>
<dbReference type="GO" id="GO:0005737">
    <property type="term" value="C:cytoplasm"/>
    <property type="evidence" value="ECO:0007669"/>
    <property type="project" value="UniProtKB-SubCell"/>
</dbReference>
<feature type="binding site" evidence="15">
    <location>
        <position position="28"/>
    </location>
    <ligand>
        <name>Mg(2+)</name>
        <dbReference type="ChEBI" id="CHEBI:18420"/>
    </ligand>
</feature>
<dbReference type="Pfam" id="PF14622">
    <property type="entry name" value="Ribonucleas_3_3"/>
    <property type="match status" value="1"/>
</dbReference>
<evidence type="ECO:0000259" key="17">
    <source>
        <dbReference type="PROSITE" id="PS50142"/>
    </source>
</evidence>
<dbReference type="PROSITE" id="PS00517">
    <property type="entry name" value="RNASE_3_1"/>
    <property type="match status" value="1"/>
</dbReference>
<keyword evidence="10 15" id="KW-0479">Metal-binding</keyword>
<evidence type="ECO:0000256" key="14">
    <source>
        <dbReference type="ARBA" id="ARBA00022884"/>
    </source>
</evidence>
<comment type="cofactor">
    <cofactor evidence="15">
        <name>Mg(2+)</name>
        <dbReference type="ChEBI" id="CHEBI:18420"/>
    </cofactor>
</comment>
<keyword evidence="11 15" id="KW-0255">Endonuclease</keyword>
<accession>A0A0G1SDU0</accession>
<dbReference type="CDD" id="cd00593">
    <property type="entry name" value="RIBOc"/>
    <property type="match status" value="1"/>
</dbReference>
<feature type="domain" description="DRBM" evidence="16">
    <location>
        <begin position="142"/>
        <end position="209"/>
    </location>
</feature>
<feature type="binding site" evidence="15">
    <location>
        <position position="104"/>
    </location>
    <ligand>
        <name>Mg(2+)</name>
        <dbReference type="ChEBI" id="CHEBI:18420"/>
    </ligand>
</feature>
<evidence type="ECO:0000313" key="18">
    <source>
        <dbReference type="EMBL" id="KKU67582.1"/>
    </source>
</evidence>
<evidence type="ECO:0000313" key="19">
    <source>
        <dbReference type="Proteomes" id="UP000034565"/>
    </source>
</evidence>
<dbReference type="InterPro" id="IPR036389">
    <property type="entry name" value="RNase_III_sf"/>
</dbReference>
<dbReference type="CDD" id="cd10845">
    <property type="entry name" value="DSRM_RNAse_III_family"/>
    <property type="match status" value="1"/>
</dbReference>
<comment type="catalytic activity">
    <reaction evidence="1 15">
        <text>Endonucleolytic cleavage to 5'-phosphomonoester.</text>
        <dbReference type="EC" id="3.1.26.3"/>
    </reaction>
</comment>
<dbReference type="GO" id="GO:0008033">
    <property type="term" value="P:tRNA processing"/>
    <property type="evidence" value="ECO:0007669"/>
    <property type="project" value="UniProtKB-KW"/>
</dbReference>
<feature type="domain" description="RNase III" evidence="17">
    <location>
        <begin position="6"/>
        <end position="115"/>
    </location>
</feature>
<dbReference type="SMART" id="SM00535">
    <property type="entry name" value="RIBOc"/>
    <property type="match status" value="1"/>
</dbReference>
<evidence type="ECO:0000256" key="9">
    <source>
        <dbReference type="ARBA" id="ARBA00022722"/>
    </source>
</evidence>
<evidence type="ECO:0000256" key="13">
    <source>
        <dbReference type="ARBA" id="ARBA00022842"/>
    </source>
</evidence>
<dbReference type="Pfam" id="PF00035">
    <property type="entry name" value="dsrm"/>
    <property type="match status" value="1"/>
</dbReference>
<dbReference type="Proteomes" id="UP000034565">
    <property type="component" value="Unassembled WGS sequence"/>
</dbReference>
<evidence type="ECO:0000256" key="1">
    <source>
        <dbReference type="ARBA" id="ARBA00000109"/>
    </source>
</evidence>
<gene>
    <name evidence="15" type="primary">rnc</name>
    <name evidence="18" type="ORF">UX92_C0030G0010</name>
</gene>
<dbReference type="InterPro" id="IPR014720">
    <property type="entry name" value="dsRBD_dom"/>
</dbReference>
<evidence type="ECO:0000256" key="15">
    <source>
        <dbReference type="HAMAP-Rule" id="MF_00104"/>
    </source>
</evidence>
<dbReference type="InterPro" id="IPR000999">
    <property type="entry name" value="RNase_III_dom"/>
</dbReference>
<comment type="subcellular location">
    <subcellularLocation>
        <location evidence="2 15">Cytoplasm</location>
    </subcellularLocation>
</comment>
<feature type="active site" evidence="15">
    <location>
        <position position="104"/>
    </location>
</feature>
<dbReference type="HAMAP" id="MF_00104">
    <property type="entry name" value="RNase_III"/>
    <property type="match status" value="1"/>
</dbReference>
<evidence type="ECO:0000256" key="6">
    <source>
        <dbReference type="ARBA" id="ARBA00022552"/>
    </source>
</evidence>
<dbReference type="EMBL" id="LCOA01000030">
    <property type="protein sequence ID" value="KKU67582.1"/>
    <property type="molecule type" value="Genomic_DNA"/>
</dbReference>
<dbReference type="EC" id="3.1.26.3" evidence="15"/>
<proteinExistence type="inferred from homology"/>
<keyword evidence="7 15" id="KW-0507">mRNA processing</keyword>
<organism evidence="18 19">
    <name type="scientific">Candidatus Amesbacteria bacterium GW2011_GWA1_47_20</name>
    <dbReference type="NCBI Taxonomy" id="1618354"/>
    <lineage>
        <taxon>Bacteria</taxon>
        <taxon>Candidatus Amesiibacteriota</taxon>
    </lineage>
</organism>
<comment type="similarity">
    <text evidence="3">Belongs to the ribonuclease III family.</text>
</comment>
<feature type="binding site" evidence="15">
    <location>
        <position position="101"/>
    </location>
    <ligand>
        <name>Mg(2+)</name>
        <dbReference type="ChEBI" id="CHEBI:18420"/>
    </ligand>
</feature>
<feature type="active site" evidence="15">
    <location>
        <position position="32"/>
    </location>
</feature>
<evidence type="ECO:0000256" key="12">
    <source>
        <dbReference type="ARBA" id="ARBA00022801"/>
    </source>
</evidence>
<dbReference type="GO" id="GO:0010468">
    <property type="term" value="P:regulation of gene expression"/>
    <property type="evidence" value="ECO:0007669"/>
    <property type="project" value="TreeGrafter"/>
</dbReference>
<keyword evidence="13 15" id="KW-0460">Magnesium</keyword>
<dbReference type="GO" id="GO:0006364">
    <property type="term" value="P:rRNA processing"/>
    <property type="evidence" value="ECO:0007669"/>
    <property type="project" value="UniProtKB-UniRule"/>
</dbReference>
<evidence type="ECO:0000256" key="3">
    <source>
        <dbReference type="ARBA" id="ARBA00010183"/>
    </source>
</evidence>
<keyword evidence="6 15" id="KW-0698">rRNA processing</keyword>
<sequence>MTPPSKQAFVHRSYVNEHPGSASNERLEFLGDSVLSLIVSTRLYKLLPDIPEGQLTARRSYLVQTSTLAAKAKELGLDKQLLLSAGEEASGGRTNTSLLANTFEAVLGAMYLEKGLPTCEDYLVHIFPDSELLHMSPSQVKDPKSLLQEKAQAQGLGTPQYKTTSITGPDHAREFTVAVSVNNRQLATGVGNSKQRAESAAAASALSVI</sequence>
<dbReference type="Gene3D" id="1.10.1520.10">
    <property type="entry name" value="Ribonuclease III domain"/>
    <property type="match status" value="1"/>
</dbReference>
<comment type="subunit">
    <text evidence="4 15">Homodimer.</text>
</comment>
<dbReference type="GO" id="GO:0042802">
    <property type="term" value="F:identical protein binding"/>
    <property type="evidence" value="ECO:0007669"/>
    <property type="project" value="UniProtKB-ARBA"/>
</dbReference>
<evidence type="ECO:0000256" key="5">
    <source>
        <dbReference type="ARBA" id="ARBA00022490"/>
    </source>
</evidence>
<keyword evidence="9 15" id="KW-0540">Nuclease</keyword>
<dbReference type="FunFam" id="1.10.1520.10:FF:000001">
    <property type="entry name" value="Ribonuclease 3"/>
    <property type="match status" value="1"/>
</dbReference>
<evidence type="ECO:0000256" key="7">
    <source>
        <dbReference type="ARBA" id="ARBA00022664"/>
    </source>
</evidence>
<keyword evidence="14 15" id="KW-0694">RNA-binding</keyword>
<dbReference type="PROSITE" id="PS50142">
    <property type="entry name" value="RNASE_3_2"/>
    <property type="match status" value="1"/>
</dbReference>
<dbReference type="Gene3D" id="3.30.160.20">
    <property type="match status" value="1"/>
</dbReference>